<gene>
    <name evidence="2" type="ORF">PGTG_22019</name>
</gene>
<dbReference type="InParanoid" id="H6QTA7"/>
<proteinExistence type="predicted"/>
<name>H6QTA7_PUCGT</name>
<evidence type="ECO:0000256" key="1">
    <source>
        <dbReference type="SAM" id="MobiDB-lite"/>
    </source>
</evidence>
<feature type="region of interest" description="Disordered" evidence="1">
    <location>
        <begin position="42"/>
        <end position="61"/>
    </location>
</feature>
<dbReference type="RefSeq" id="XP_003889240.1">
    <property type="nucleotide sequence ID" value="XM_003889191.1"/>
</dbReference>
<dbReference type="OrthoDB" id="10064489at2759"/>
<accession>H6QTA7</accession>
<dbReference type="VEuPathDB" id="FungiDB:PGTG_22019"/>
<dbReference type="HOGENOM" id="CLU_157427_0_0_1"/>
<sequence length="154" mass="17498">MNISEWEAALTEANIKDEYQDVLNGFDQGISHHSVGNLRWLTPDSHASATQSKEKIEKSTEKEISARRMFGPFTHAQVVTVFPFFCSSPMGAVVNGDSSVRPINNLSYPKNRRDQPLVNSFVDKKNFTTTWDNFNKVSRFFQNLSEPVHLALFD</sequence>
<protein>
    <submittedName>
        <fullName evidence="2">Uncharacterized protein</fullName>
    </submittedName>
</protein>
<organism evidence="2 3">
    <name type="scientific">Puccinia graminis f. sp. tritici (strain CRL 75-36-700-3 / race SCCL)</name>
    <name type="common">Black stem rust fungus</name>
    <dbReference type="NCBI Taxonomy" id="418459"/>
    <lineage>
        <taxon>Eukaryota</taxon>
        <taxon>Fungi</taxon>
        <taxon>Dikarya</taxon>
        <taxon>Basidiomycota</taxon>
        <taxon>Pucciniomycotina</taxon>
        <taxon>Pucciniomycetes</taxon>
        <taxon>Pucciniales</taxon>
        <taxon>Pucciniaceae</taxon>
        <taxon>Puccinia</taxon>
    </lineage>
</organism>
<dbReference type="AlphaFoldDB" id="H6QTA7"/>
<dbReference type="KEGG" id="pgr:PGTG_22019"/>
<reference evidence="3" key="1">
    <citation type="journal article" date="2011" name="Proc. Natl. Acad. Sci. U.S.A.">
        <title>Obligate biotrophy features unraveled by the genomic analysis of rust fungi.</title>
        <authorList>
            <person name="Duplessis S."/>
            <person name="Cuomo C.A."/>
            <person name="Lin Y.-C."/>
            <person name="Aerts A."/>
            <person name="Tisserant E."/>
            <person name="Veneault-Fourrey C."/>
            <person name="Joly D.L."/>
            <person name="Hacquard S."/>
            <person name="Amselem J."/>
            <person name="Cantarel B.L."/>
            <person name="Chiu R."/>
            <person name="Coutinho P.M."/>
            <person name="Feau N."/>
            <person name="Field M."/>
            <person name="Frey P."/>
            <person name="Gelhaye E."/>
            <person name="Goldberg J."/>
            <person name="Grabherr M.G."/>
            <person name="Kodira C.D."/>
            <person name="Kohler A."/>
            <person name="Kuees U."/>
            <person name="Lindquist E.A."/>
            <person name="Lucas S.M."/>
            <person name="Mago R."/>
            <person name="Mauceli E."/>
            <person name="Morin E."/>
            <person name="Murat C."/>
            <person name="Pangilinan J.L."/>
            <person name="Park R."/>
            <person name="Pearson M."/>
            <person name="Quesneville H."/>
            <person name="Rouhier N."/>
            <person name="Sakthikumar S."/>
            <person name="Salamov A.A."/>
            <person name="Schmutz J."/>
            <person name="Selles B."/>
            <person name="Shapiro H."/>
            <person name="Tanguay P."/>
            <person name="Tuskan G.A."/>
            <person name="Henrissat B."/>
            <person name="Van de Peer Y."/>
            <person name="Rouze P."/>
            <person name="Ellis J.G."/>
            <person name="Dodds P.N."/>
            <person name="Schein J.E."/>
            <person name="Zhong S."/>
            <person name="Hamelin R.C."/>
            <person name="Grigoriev I.V."/>
            <person name="Szabo L.J."/>
            <person name="Martin F."/>
        </authorList>
    </citation>
    <scope>NUCLEOTIDE SEQUENCE [LARGE SCALE GENOMIC DNA]</scope>
    <source>
        <strain evidence="3">CRL 75-36-700-3 / race SCCL</strain>
    </source>
</reference>
<dbReference type="EMBL" id="DS178310">
    <property type="protein sequence ID" value="EHS64061.1"/>
    <property type="molecule type" value="Genomic_DNA"/>
</dbReference>
<dbReference type="GeneID" id="13541670"/>
<keyword evidence="3" id="KW-1185">Reference proteome</keyword>
<feature type="compositionally biased region" description="Basic and acidic residues" evidence="1">
    <location>
        <begin position="52"/>
        <end position="61"/>
    </location>
</feature>
<evidence type="ECO:0000313" key="3">
    <source>
        <dbReference type="Proteomes" id="UP000008783"/>
    </source>
</evidence>
<evidence type="ECO:0000313" key="2">
    <source>
        <dbReference type="EMBL" id="EHS64061.1"/>
    </source>
</evidence>
<dbReference type="Proteomes" id="UP000008783">
    <property type="component" value="Unassembled WGS sequence"/>
</dbReference>